<dbReference type="EMBL" id="FOBS01000003">
    <property type="protein sequence ID" value="SEM04356.1"/>
    <property type="molecule type" value="Genomic_DNA"/>
</dbReference>
<evidence type="ECO:0000313" key="3">
    <source>
        <dbReference type="Proteomes" id="UP000198744"/>
    </source>
</evidence>
<organism evidence="2 3">
    <name type="scientific">Syntrophus gentianae</name>
    <dbReference type="NCBI Taxonomy" id="43775"/>
    <lineage>
        <taxon>Bacteria</taxon>
        <taxon>Pseudomonadati</taxon>
        <taxon>Thermodesulfobacteriota</taxon>
        <taxon>Syntrophia</taxon>
        <taxon>Syntrophales</taxon>
        <taxon>Syntrophaceae</taxon>
        <taxon>Syntrophus</taxon>
    </lineage>
</organism>
<accession>A0A1H7V584</accession>
<dbReference type="SUPFAM" id="SSF53146">
    <property type="entry name" value="Nitrogenase accessory factor-like"/>
    <property type="match status" value="1"/>
</dbReference>
<reference evidence="2 3" key="1">
    <citation type="submission" date="2016-10" db="EMBL/GenBank/DDBJ databases">
        <authorList>
            <person name="de Groot N.N."/>
        </authorList>
    </citation>
    <scope>NUCLEOTIDE SEQUENCE [LARGE SCALE GENOMIC DNA]</scope>
    <source>
        <strain evidence="2 3">DSM 8423</strain>
    </source>
</reference>
<feature type="domain" description="Dinitrogenase iron-molybdenum cofactor biosynthesis" evidence="1">
    <location>
        <begin position="12"/>
        <end position="95"/>
    </location>
</feature>
<dbReference type="InterPro" id="IPR036105">
    <property type="entry name" value="DiNase_FeMo-co_biosyn_sf"/>
</dbReference>
<proteinExistence type="predicted"/>
<sequence>MKSALPVCGQDIALVFDDADFLLLIEAGETGSLREERLRCSGNSMIDRANQLRSLDVDLLICGAISCPLQRMIEAQGIDVIPFVRGKATEVFDAYCRNRLEDQRFLMPGRRTLSNGRLCRGQQKRRRARGDEKA</sequence>
<dbReference type="InterPro" id="IPR003731">
    <property type="entry name" value="Di-Nase_FeMo-co_biosynth"/>
</dbReference>
<dbReference type="RefSeq" id="WP_175476324.1">
    <property type="nucleotide sequence ID" value="NZ_FOBS01000003.1"/>
</dbReference>
<dbReference type="STRING" id="43775.SAMN04489760_10332"/>
<dbReference type="Proteomes" id="UP000198744">
    <property type="component" value="Unassembled WGS sequence"/>
</dbReference>
<evidence type="ECO:0000259" key="1">
    <source>
        <dbReference type="Pfam" id="PF02579"/>
    </source>
</evidence>
<evidence type="ECO:0000313" key="2">
    <source>
        <dbReference type="EMBL" id="SEM04356.1"/>
    </source>
</evidence>
<dbReference type="Pfam" id="PF02579">
    <property type="entry name" value="Nitro_FeMo-Co"/>
    <property type="match status" value="1"/>
</dbReference>
<keyword evidence="3" id="KW-1185">Reference proteome</keyword>
<name>A0A1H7V584_9BACT</name>
<protein>
    <submittedName>
        <fullName evidence="2">Predicted Fe-Mo cluster-binding protein, NifX family</fullName>
    </submittedName>
</protein>
<gene>
    <name evidence="2" type="ORF">SAMN04489760_10332</name>
</gene>
<dbReference type="AlphaFoldDB" id="A0A1H7V584"/>
<dbReference type="Gene3D" id="3.30.420.130">
    <property type="entry name" value="Dinitrogenase iron-molybdenum cofactor biosynthesis domain"/>
    <property type="match status" value="1"/>
</dbReference>